<evidence type="ECO:0000313" key="3">
    <source>
        <dbReference type="Proteomes" id="UP000307440"/>
    </source>
</evidence>
<organism evidence="2 3">
    <name type="scientific">Coprinopsis marcescibilis</name>
    <name type="common">Agaric fungus</name>
    <name type="synonym">Psathyrella marcescibilis</name>
    <dbReference type="NCBI Taxonomy" id="230819"/>
    <lineage>
        <taxon>Eukaryota</taxon>
        <taxon>Fungi</taxon>
        <taxon>Dikarya</taxon>
        <taxon>Basidiomycota</taxon>
        <taxon>Agaricomycotina</taxon>
        <taxon>Agaricomycetes</taxon>
        <taxon>Agaricomycetidae</taxon>
        <taxon>Agaricales</taxon>
        <taxon>Agaricineae</taxon>
        <taxon>Psathyrellaceae</taxon>
        <taxon>Coprinopsis</taxon>
    </lineage>
</organism>
<keyword evidence="1" id="KW-0732">Signal</keyword>
<feature type="signal peptide" evidence="1">
    <location>
        <begin position="1"/>
        <end position="19"/>
    </location>
</feature>
<sequence length="110" mass="12152">MKFSIGLLIAATLAAPVFANIAAQDVQTRDIEELDLFGRAAVDVLNDIYGREELQELLGREFDDDYELTARDIEDLLEREVEVDESLVSRDVATAAVELESRFFGLGGTA</sequence>
<dbReference type="AlphaFoldDB" id="A0A5C3KJ68"/>
<dbReference type="EMBL" id="ML210311">
    <property type="protein sequence ID" value="TFK20112.1"/>
    <property type="molecule type" value="Genomic_DNA"/>
</dbReference>
<evidence type="ECO:0000313" key="2">
    <source>
        <dbReference type="EMBL" id="TFK20112.1"/>
    </source>
</evidence>
<protein>
    <submittedName>
        <fullName evidence="2">Uncharacterized protein</fullName>
    </submittedName>
</protein>
<accession>A0A5C3KJ68</accession>
<feature type="chain" id="PRO_5022865339" evidence="1">
    <location>
        <begin position="20"/>
        <end position="110"/>
    </location>
</feature>
<reference evidence="2 3" key="1">
    <citation type="journal article" date="2019" name="Nat. Ecol. Evol.">
        <title>Megaphylogeny resolves global patterns of mushroom evolution.</title>
        <authorList>
            <person name="Varga T."/>
            <person name="Krizsan K."/>
            <person name="Foldi C."/>
            <person name="Dima B."/>
            <person name="Sanchez-Garcia M."/>
            <person name="Sanchez-Ramirez S."/>
            <person name="Szollosi G.J."/>
            <person name="Szarkandi J.G."/>
            <person name="Papp V."/>
            <person name="Albert L."/>
            <person name="Andreopoulos W."/>
            <person name="Angelini C."/>
            <person name="Antonin V."/>
            <person name="Barry K.W."/>
            <person name="Bougher N.L."/>
            <person name="Buchanan P."/>
            <person name="Buyck B."/>
            <person name="Bense V."/>
            <person name="Catcheside P."/>
            <person name="Chovatia M."/>
            <person name="Cooper J."/>
            <person name="Damon W."/>
            <person name="Desjardin D."/>
            <person name="Finy P."/>
            <person name="Geml J."/>
            <person name="Haridas S."/>
            <person name="Hughes K."/>
            <person name="Justo A."/>
            <person name="Karasinski D."/>
            <person name="Kautmanova I."/>
            <person name="Kiss B."/>
            <person name="Kocsube S."/>
            <person name="Kotiranta H."/>
            <person name="LaButti K.M."/>
            <person name="Lechner B.E."/>
            <person name="Liimatainen K."/>
            <person name="Lipzen A."/>
            <person name="Lukacs Z."/>
            <person name="Mihaltcheva S."/>
            <person name="Morgado L.N."/>
            <person name="Niskanen T."/>
            <person name="Noordeloos M.E."/>
            <person name="Ohm R.A."/>
            <person name="Ortiz-Santana B."/>
            <person name="Ovrebo C."/>
            <person name="Racz N."/>
            <person name="Riley R."/>
            <person name="Savchenko A."/>
            <person name="Shiryaev A."/>
            <person name="Soop K."/>
            <person name="Spirin V."/>
            <person name="Szebenyi C."/>
            <person name="Tomsovsky M."/>
            <person name="Tulloss R.E."/>
            <person name="Uehling J."/>
            <person name="Grigoriev I.V."/>
            <person name="Vagvolgyi C."/>
            <person name="Papp T."/>
            <person name="Martin F.M."/>
            <person name="Miettinen O."/>
            <person name="Hibbett D.S."/>
            <person name="Nagy L.G."/>
        </authorList>
    </citation>
    <scope>NUCLEOTIDE SEQUENCE [LARGE SCALE GENOMIC DNA]</scope>
    <source>
        <strain evidence="2 3">CBS 121175</strain>
    </source>
</reference>
<dbReference type="Proteomes" id="UP000307440">
    <property type="component" value="Unassembled WGS sequence"/>
</dbReference>
<proteinExistence type="predicted"/>
<keyword evidence="3" id="KW-1185">Reference proteome</keyword>
<evidence type="ECO:0000256" key="1">
    <source>
        <dbReference type="SAM" id="SignalP"/>
    </source>
</evidence>
<gene>
    <name evidence="2" type="ORF">FA15DRAFT_141745</name>
</gene>
<name>A0A5C3KJ68_COPMA</name>